<dbReference type="EMBL" id="JAPFFF010000027">
    <property type="protein sequence ID" value="KAK8847792.1"/>
    <property type="molecule type" value="Genomic_DNA"/>
</dbReference>
<dbReference type="SMART" id="SM00248">
    <property type="entry name" value="ANK"/>
    <property type="match status" value="3"/>
</dbReference>
<name>A0ABR2HHV6_9EUKA</name>
<keyword evidence="1" id="KW-1133">Transmembrane helix</keyword>
<dbReference type="PANTHER" id="PTHR24159">
    <property type="match status" value="1"/>
</dbReference>
<gene>
    <name evidence="2" type="ORF">M9Y10_018824</name>
</gene>
<evidence type="ECO:0000313" key="2">
    <source>
        <dbReference type="EMBL" id="KAK8847792.1"/>
    </source>
</evidence>
<keyword evidence="1" id="KW-0472">Membrane</keyword>
<dbReference type="Proteomes" id="UP001470230">
    <property type="component" value="Unassembled WGS sequence"/>
</dbReference>
<dbReference type="InterPro" id="IPR002110">
    <property type="entry name" value="Ankyrin_rpt"/>
</dbReference>
<comment type="caution">
    <text evidence="2">The sequence shown here is derived from an EMBL/GenBank/DDBJ whole genome shotgun (WGS) entry which is preliminary data.</text>
</comment>
<proteinExistence type="predicted"/>
<protein>
    <recommendedName>
        <fullName evidence="4">DUF3447 domain-containing protein</fullName>
    </recommendedName>
</protein>
<sequence>MESRAHQHLKKMQEIQKMVINFVDDEKEIVNDPLNFDYFEGLKDEEKKYRLKEILSLIVQISNEHLHKTNFYQKIDSILKKFSNDIKQNYSNDEIMKLFGENKRLQLFLLKEKIIDLDKSTINYFLSNKGVYYFLPELDSFYGRAAGEEEDIGNKYKDFEENRLKGENEKAICEIIRKDSVEEFTSYIKENNIDVNDNIISSIFETNNYLMNNNPCFINYAAFYGSNKIFQYLISEKAKITKKTWYYAIHGNNQEIMQYLNDKINKATKLEIDYYNYAILCYQNKTARLIDNNRNFNAKSNSIKINISIYNYELIEDNHFMKYLEFFVKYDYPALFYCIFSSHKIDANKIIFQPNGENTLLSIASANNCIEIAELLLKQPETDPNIKLLQLNKSMYEYYDIDLKYQTNDFTGTVFLLLLAILAPFLFYYIFQKYSKLRFCVCSLAIAYIIYLFYVIKNISFTKLLKYLKLTLIGKISYDVMFSLLSFTELNSSTLFLAIINQHEDMVKLLSANPKIDINQKTPVSDNCEQFPETYLTTATFVGNTKIVQILISNPNLTKDDIHKYDPNLTGNLDGHCDPCQTIEYIVGYDPIVGLFQTALQNRNKEIVQFFLENLEINQFE</sequence>
<keyword evidence="1" id="KW-0812">Transmembrane</keyword>
<reference evidence="2 3" key="1">
    <citation type="submission" date="2024-04" db="EMBL/GenBank/DDBJ databases">
        <title>Tritrichomonas musculus Genome.</title>
        <authorList>
            <person name="Alves-Ferreira E."/>
            <person name="Grigg M."/>
            <person name="Lorenzi H."/>
            <person name="Galac M."/>
        </authorList>
    </citation>
    <scope>NUCLEOTIDE SEQUENCE [LARGE SCALE GENOMIC DNA]</scope>
    <source>
        <strain evidence="2 3">EAF2021</strain>
    </source>
</reference>
<evidence type="ECO:0008006" key="4">
    <source>
        <dbReference type="Google" id="ProtNLM"/>
    </source>
</evidence>
<evidence type="ECO:0000256" key="1">
    <source>
        <dbReference type="SAM" id="Phobius"/>
    </source>
</evidence>
<feature type="transmembrane region" description="Helical" evidence="1">
    <location>
        <begin position="437"/>
        <end position="456"/>
    </location>
</feature>
<dbReference type="Gene3D" id="1.25.40.20">
    <property type="entry name" value="Ankyrin repeat-containing domain"/>
    <property type="match status" value="2"/>
</dbReference>
<feature type="transmembrane region" description="Helical" evidence="1">
    <location>
        <begin position="410"/>
        <end position="430"/>
    </location>
</feature>
<dbReference type="InterPro" id="IPR036770">
    <property type="entry name" value="Ankyrin_rpt-contain_sf"/>
</dbReference>
<evidence type="ECO:0000313" key="3">
    <source>
        <dbReference type="Proteomes" id="UP001470230"/>
    </source>
</evidence>
<keyword evidence="3" id="KW-1185">Reference proteome</keyword>
<accession>A0ABR2HHV6</accession>
<organism evidence="2 3">
    <name type="scientific">Tritrichomonas musculus</name>
    <dbReference type="NCBI Taxonomy" id="1915356"/>
    <lineage>
        <taxon>Eukaryota</taxon>
        <taxon>Metamonada</taxon>
        <taxon>Parabasalia</taxon>
        <taxon>Tritrichomonadida</taxon>
        <taxon>Tritrichomonadidae</taxon>
        <taxon>Tritrichomonas</taxon>
    </lineage>
</organism>
<dbReference type="SUPFAM" id="SSF48403">
    <property type="entry name" value="Ankyrin repeat"/>
    <property type="match status" value="1"/>
</dbReference>
<dbReference type="PANTHER" id="PTHR24159:SF5">
    <property type="entry name" value="ANK_REP_REGION DOMAIN-CONTAINING PROTEIN"/>
    <property type="match status" value="1"/>
</dbReference>